<keyword evidence="2" id="KW-1185">Reference proteome</keyword>
<name>A0A4C1W2V0_EUMVA</name>
<evidence type="ECO:0000313" key="2">
    <source>
        <dbReference type="Proteomes" id="UP000299102"/>
    </source>
</evidence>
<gene>
    <name evidence="1" type="ORF">EVAR_25895_1</name>
</gene>
<accession>A0A4C1W2V0</accession>
<dbReference type="Proteomes" id="UP000299102">
    <property type="component" value="Unassembled WGS sequence"/>
</dbReference>
<comment type="caution">
    <text evidence="1">The sequence shown here is derived from an EMBL/GenBank/DDBJ whole genome shotgun (WGS) entry which is preliminary data.</text>
</comment>
<proteinExistence type="predicted"/>
<dbReference type="EMBL" id="BGZK01000466">
    <property type="protein sequence ID" value="GBP45190.1"/>
    <property type="molecule type" value="Genomic_DNA"/>
</dbReference>
<reference evidence="1 2" key="1">
    <citation type="journal article" date="2019" name="Commun. Biol.">
        <title>The bagworm genome reveals a unique fibroin gene that provides high tensile strength.</title>
        <authorList>
            <person name="Kono N."/>
            <person name="Nakamura H."/>
            <person name="Ohtoshi R."/>
            <person name="Tomita M."/>
            <person name="Numata K."/>
            <person name="Arakawa K."/>
        </authorList>
    </citation>
    <scope>NUCLEOTIDE SEQUENCE [LARGE SCALE GENOMIC DNA]</scope>
</reference>
<organism evidence="1 2">
    <name type="scientific">Eumeta variegata</name>
    <name type="common">Bagworm moth</name>
    <name type="synonym">Eumeta japonica</name>
    <dbReference type="NCBI Taxonomy" id="151549"/>
    <lineage>
        <taxon>Eukaryota</taxon>
        <taxon>Metazoa</taxon>
        <taxon>Ecdysozoa</taxon>
        <taxon>Arthropoda</taxon>
        <taxon>Hexapoda</taxon>
        <taxon>Insecta</taxon>
        <taxon>Pterygota</taxon>
        <taxon>Neoptera</taxon>
        <taxon>Endopterygota</taxon>
        <taxon>Lepidoptera</taxon>
        <taxon>Glossata</taxon>
        <taxon>Ditrysia</taxon>
        <taxon>Tineoidea</taxon>
        <taxon>Psychidae</taxon>
        <taxon>Oiketicinae</taxon>
        <taxon>Eumeta</taxon>
    </lineage>
</organism>
<dbReference type="AlphaFoldDB" id="A0A4C1W2V0"/>
<evidence type="ECO:0000313" key="1">
    <source>
        <dbReference type="EMBL" id="GBP45190.1"/>
    </source>
</evidence>
<sequence length="77" mass="8687">MRGSGECCAPTKWPCAENGRCARMKLSHLGVIYVLLRAQERDRKAGGAKRRRFFRSQPLASAARARQLRMLLVCLVL</sequence>
<protein>
    <submittedName>
        <fullName evidence="1">Uncharacterized protein</fullName>
    </submittedName>
</protein>